<dbReference type="InterPro" id="IPR050523">
    <property type="entry name" value="AKR_Detox_Biosynth"/>
</dbReference>
<sequence>MKMNPLGRTGLQVSELCLGTMTFGTQTSEAEGHRQIDRALEAGLNFMDTAEMYPVNPVSAETIGRTEEILGTWFAKSGRRNDWILATKHSGEGSKARDGAPISSKTIPQTIEAALKRLQTDHIDLYQFHWPNRGSFMFRKNWRYDPADATMRRDEILADMEDCLGALQDEVARGTIRAFGLSNESAWGTTQWINAAARVGGPRVASVQNEYSLMCRLADTDLAETLIQEEVGLLPFSPLAAGLLTGKYQGGALPEGSRGAINGTLGGRLSPRAFAAVEAYLQVAREFGLDPVHMALAWSARRSFVASSIFGATTLAQLEHALGAAEVTLSPELLERLDAVHKDHPMPY</sequence>
<dbReference type="CDD" id="cd19094">
    <property type="entry name" value="AKR_Tas-like"/>
    <property type="match status" value="1"/>
</dbReference>
<comment type="caution">
    <text evidence="3">The sequence shown here is derived from an EMBL/GenBank/DDBJ whole genome shotgun (WGS) entry which is preliminary data.</text>
</comment>
<gene>
    <name evidence="3" type="ORF">AVJ23_16090</name>
</gene>
<dbReference type="SUPFAM" id="SSF51430">
    <property type="entry name" value="NAD(P)-linked oxidoreductase"/>
    <property type="match status" value="1"/>
</dbReference>
<evidence type="ECO:0000259" key="2">
    <source>
        <dbReference type="Pfam" id="PF00248"/>
    </source>
</evidence>
<dbReference type="PANTHER" id="PTHR43364">
    <property type="entry name" value="NADH-SPECIFIC METHYLGLYOXAL REDUCTASE-RELATED"/>
    <property type="match status" value="1"/>
</dbReference>
<proteinExistence type="predicted"/>
<dbReference type="AlphaFoldDB" id="A0A0W7WGQ3"/>
<dbReference type="STRING" id="1685382.AVJ23_16090"/>
<keyword evidence="4" id="KW-1185">Reference proteome</keyword>
<dbReference type="PANTHER" id="PTHR43364:SF4">
    <property type="entry name" value="NAD(P)-LINKED OXIDOREDUCTASE SUPERFAMILY PROTEIN"/>
    <property type="match status" value="1"/>
</dbReference>
<dbReference type="RefSeq" id="WP_058863337.1">
    <property type="nucleotide sequence ID" value="NZ_LPXO01000011.1"/>
</dbReference>
<dbReference type="OrthoDB" id="9803483at2"/>
<protein>
    <submittedName>
        <fullName evidence="3">Aldo/keto reductase</fullName>
    </submittedName>
</protein>
<dbReference type="EMBL" id="LPXO01000011">
    <property type="protein sequence ID" value="KUF09773.1"/>
    <property type="molecule type" value="Genomic_DNA"/>
</dbReference>
<dbReference type="InterPro" id="IPR036812">
    <property type="entry name" value="NAD(P)_OxRdtase_dom_sf"/>
</dbReference>
<keyword evidence="1" id="KW-0560">Oxidoreductase</keyword>
<accession>A0A0W7WGQ3</accession>
<evidence type="ECO:0000313" key="3">
    <source>
        <dbReference type="EMBL" id="KUF09773.1"/>
    </source>
</evidence>
<feature type="domain" description="NADP-dependent oxidoreductase" evidence="2">
    <location>
        <begin position="15"/>
        <end position="340"/>
    </location>
</feature>
<reference evidence="3 4" key="1">
    <citation type="submission" date="2015-12" db="EMBL/GenBank/DDBJ databases">
        <authorList>
            <person name="Shamseldin A."/>
            <person name="Moawad H."/>
            <person name="Abd El-Rahim W.M."/>
            <person name="Sadowsky M.J."/>
        </authorList>
    </citation>
    <scope>NUCLEOTIDE SEQUENCE [LARGE SCALE GENOMIC DNA]</scope>
    <source>
        <strain evidence="3 4">SJ5A-1</strain>
    </source>
</reference>
<dbReference type="GO" id="GO:0016491">
    <property type="term" value="F:oxidoreductase activity"/>
    <property type="evidence" value="ECO:0007669"/>
    <property type="project" value="UniProtKB-KW"/>
</dbReference>
<dbReference type="InterPro" id="IPR023210">
    <property type="entry name" value="NADP_OxRdtase_dom"/>
</dbReference>
<evidence type="ECO:0000313" key="4">
    <source>
        <dbReference type="Proteomes" id="UP000054396"/>
    </source>
</evidence>
<dbReference type="Proteomes" id="UP000054396">
    <property type="component" value="Unassembled WGS sequence"/>
</dbReference>
<evidence type="ECO:0000256" key="1">
    <source>
        <dbReference type="ARBA" id="ARBA00023002"/>
    </source>
</evidence>
<name>A0A0W7WGQ3_9RHOB</name>
<dbReference type="Pfam" id="PF00248">
    <property type="entry name" value="Aldo_ket_red"/>
    <property type="match status" value="1"/>
</dbReference>
<organism evidence="3 4">
    <name type="scientific">Pseudoponticoccus marisrubri</name>
    <dbReference type="NCBI Taxonomy" id="1685382"/>
    <lineage>
        <taxon>Bacteria</taxon>
        <taxon>Pseudomonadati</taxon>
        <taxon>Pseudomonadota</taxon>
        <taxon>Alphaproteobacteria</taxon>
        <taxon>Rhodobacterales</taxon>
        <taxon>Roseobacteraceae</taxon>
        <taxon>Pseudoponticoccus</taxon>
    </lineage>
</organism>
<dbReference type="Gene3D" id="3.20.20.100">
    <property type="entry name" value="NADP-dependent oxidoreductase domain"/>
    <property type="match status" value="1"/>
</dbReference>